<keyword evidence="5" id="KW-0031">Aminopeptidase</keyword>
<dbReference type="InterPro" id="IPR011659">
    <property type="entry name" value="WD40"/>
</dbReference>
<evidence type="ECO:0000313" key="5">
    <source>
        <dbReference type="EMBL" id="SFW83379.1"/>
    </source>
</evidence>
<proteinExistence type="predicted"/>
<evidence type="ECO:0000256" key="3">
    <source>
        <dbReference type="SAM" id="MobiDB-lite"/>
    </source>
</evidence>
<protein>
    <submittedName>
        <fullName evidence="5">Dipeptidyl aminopeptidase/acylaminoacyl peptidase</fullName>
    </submittedName>
</protein>
<evidence type="ECO:0000259" key="4">
    <source>
        <dbReference type="Pfam" id="PF00326"/>
    </source>
</evidence>
<dbReference type="GO" id="GO:0006508">
    <property type="term" value="P:proteolysis"/>
    <property type="evidence" value="ECO:0007669"/>
    <property type="project" value="InterPro"/>
</dbReference>
<dbReference type="Gene3D" id="2.120.10.30">
    <property type="entry name" value="TolB, C-terminal domain"/>
    <property type="match status" value="2"/>
</dbReference>
<feature type="domain" description="Peptidase S9 prolyl oligopeptidase catalytic" evidence="4">
    <location>
        <begin position="437"/>
        <end position="624"/>
    </location>
</feature>
<dbReference type="OrthoDB" id="3325701at2"/>
<dbReference type="EMBL" id="FPJG01000006">
    <property type="protein sequence ID" value="SFW83379.1"/>
    <property type="molecule type" value="Genomic_DNA"/>
</dbReference>
<evidence type="ECO:0000313" key="6">
    <source>
        <dbReference type="Proteomes" id="UP000182740"/>
    </source>
</evidence>
<gene>
    <name evidence="5" type="ORF">SAMN04489730_5634</name>
</gene>
<accession>A0A1K1SG77</accession>
<name>A0A1K1SG77_9PSEU</name>
<dbReference type="AlphaFoldDB" id="A0A1K1SG77"/>
<dbReference type="STRING" id="546364.SAMN04489730_5634"/>
<dbReference type="Pfam" id="PF07676">
    <property type="entry name" value="PD40"/>
    <property type="match status" value="1"/>
</dbReference>
<dbReference type="Proteomes" id="UP000182740">
    <property type="component" value="Unassembled WGS sequence"/>
</dbReference>
<dbReference type="InterPro" id="IPR011042">
    <property type="entry name" value="6-blade_b-propeller_TolB-like"/>
</dbReference>
<dbReference type="GO" id="GO:0004252">
    <property type="term" value="F:serine-type endopeptidase activity"/>
    <property type="evidence" value="ECO:0007669"/>
    <property type="project" value="TreeGrafter"/>
</dbReference>
<keyword evidence="6" id="KW-1185">Reference proteome</keyword>
<dbReference type="GO" id="GO:0004177">
    <property type="term" value="F:aminopeptidase activity"/>
    <property type="evidence" value="ECO:0007669"/>
    <property type="project" value="UniProtKB-KW"/>
</dbReference>
<dbReference type="Gene3D" id="3.40.50.1820">
    <property type="entry name" value="alpha/beta hydrolase"/>
    <property type="match status" value="1"/>
</dbReference>
<keyword evidence="2" id="KW-0720">Serine protease</keyword>
<organism evidence="5 6">
    <name type="scientific">Amycolatopsis australiensis</name>
    <dbReference type="NCBI Taxonomy" id="546364"/>
    <lineage>
        <taxon>Bacteria</taxon>
        <taxon>Bacillati</taxon>
        <taxon>Actinomycetota</taxon>
        <taxon>Actinomycetes</taxon>
        <taxon>Pseudonocardiales</taxon>
        <taxon>Pseudonocardiaceae</taxon>
        <taxon>Amycolatopsis</taxon>
    </lineage>
</organism>
<keyword evidence="5" id="KW-0645">Protease</keyword>
<evidence type="ECO:0000256" key="1">
    <source>
        <dbReference type="ARBA" id="ARBA00022801"/>
    </source>
</evidence>
<evidence type="ECO:0000256" key="2">
    <source>
        <dbReference type="ARBA" id="ARBA00022825"/>
    </source>
</evidence>
<dbReference type="Pfam" id="PF00326">
    <property type="entry name" value="Peptidase_S9"/>
    <property type="match status" value="1"/>
</dbReference>
<feature type="compositionally biased region" description="Basic and acidic residues" evidence="3">
    <location>
        <begin position="157"/>
        <end position="167"/>
    </location>
</feature>
<dbReference type="InterPro" id="IPR029058">
    <property type="entry name" value="AB_hydrolase_fold"/>
</dbReference>
<feature type="region of interest" description="Disordered" evidence="3">
    <location>
        <begin position="142"/>
        <end position="167"/>
    </location>
</feature>
<dbReference type="SUPFAM" id="SSF69304">
    <property type="entry name" value="Tricorn protease N-terminal domain"/>
    <property type="match status" value="1"/>
</dbReference>
<dbReference type="SUPFAM" id="SSF53474">
    <property type="entry name" value="alpha/beta-Hydrolases"/>
    <property type="match status" value="1"/>
</dbReference>
<sequence>MAVLTAEAVVDRIVPSKPRVSPDGRWVVFVTAPVGRAGKHPVSTLWLAPAEGGEPPSELAGGVAGHREPRWAPDSGSVFFLSDAAGRGTAQLYRVGVAGREAERLTDRPAGISGHAPLPDGESVVLIAPDDEPVADPRVRVVPGESRGGHGAPPDGTPRDGHTWDTQTRPDRLWLLDLRTTTTRPLGDLGRRHVREVAVRPDGTTLAVFTWSVADRAPGVFAPGLHLVDAATGETRDQATPALEASDPAWWHDHDGWHLAYLGLTPPGLVGGTAVFEGRRNLTAGLTVCPTELVQVDDGPPLAVFAEGLDTTVRRLDPATRTFTKIADVPGAALSASRDGHRIAVVGSGPTEPDEVHAGPPDALTKLSATGPEGIRWGARERLRYRAPDGLDLDGLLILPPGKSRRDGPFPLVTLVHGGPHDRYADRFHLGWYPSGQWLAAAGFAVFLPNARGGLGHGHDFAAKVAGDVGGAEFTDVLTGIDLLVAGGVADGTRLGIGGWSHGGFFAAWAVTQTDRFAAAVVGAGVTDWPLLAATGEHSRFEAALGGRENSPVTHAHRIRTPVLILHGEDDTNVPLSQAELLHRALGGKHHEYVVYPRENHSIRERGHQLDVLRRTRAWFSHLLA</sequence>
<keyword evidence="1" id="KW-0378">Hydrolase</keyword>
<dbReference type="PANTHER" id="PTHR42776">
    <property type="entry name" value="SERINE PEPTIDASE S9 FAMILY MEMBER"/>
    <property type="match status" value="1"/>
</dbReference>
<dbReference type="InterPro" id="IPR001375">
    <property type="entry name" value="Peptidase_S9_cat"/>
</dbReference>
<reference evidence="6" key="1">
    <citation type="submission" date="2016-11" db="EMBL/GenBank/DDBJ databases">
        <authorList>
            <person name="Varghese N."/>
            <person name="Submissions S."/>
        </authorList>
    </citation>
    <scope>NUCLEOTIDE SEQUENCE [LARGE SCALE GENOMIC DNA]</scope>
    <source>
        <strain evidence="6">DSM 44671</strain>
    </source>
</reference>
<dbReference type="PANTHER" id="PTHR42776:SF27">
    <property type="entry name" value="DIPEPTIDYL PEPTIDASE FAMILY MEMBER 6"/>
    <property type="match status" value="1"/>
</dbReference>
<dbReference type="RefSeq" id="WP_072479085.1">
    <property type="nucleotide sequence ID" value="NZ_FPJG01000006.1"/>
</dbReference>